<comment type="caution">
    <text evidence="2">The sequence shown here is derived from an EMBL/GenBank/DDBJ whole genome shotgun (WGS) entry which is preliminary data.</text>
</comment>
<proteinExistence type="predicted"/>
<evidence type="ECO:0000313" key="2">
    <source>
        <dbReference type="EMBL" id="MXP47609.1"/>
    </source>
</evidence>
<feature type="chain" id="PRO_5026019912" description="Secreted protein" evidence="1">
    <location>
        <begin position="27"/>
        <end position="88"/>
    </location>
</feature>
<gene>
    <name evidence="2" type="ORF">GRI43_09480</name>
</gene>
<keyword evidence="1" id="KW-0732">Signal</keyword>
<protein>
    <recommendedName>
        <fullName evidence="4">Secreted protein</fullName>
    </recommendedName>
</protein>
<dbReference type="RefSeq" id="WP_160730886.1">
    <property type="nucleotide sequence ID" value="NZ_WTYP01000002.1"/>
</dbReference>
<name>A0A6I4V024_9SPHN</name>
<dbReference type="EMBL" id="WTYP01000002">
    <property type="protein sequence ID" value="MXP47609.1"/>
    <property type="molecule type" value="Genomic_DNA"/>
</dbReference>
<dbReference type="OrthoDB" id="7429196at2"/>
<keyword evidence="3" id="KW-1185">Reference proteome</keyword>
<dbReference type="Proteomes" id="UP000471435">
    <property type="component" value="Unassembled WGS sequence"/>
</dbReference>
<evidence type="ECO:0000313" key="3">
    <source>
        <dbReference type="Proteomes" id="UP000471435"/>
    </source>
</evidence>
<accession>A0A6I4V024</accession>
<dbReference type="AlphaFoldDB" id="A0A6I4V024"/>
<sequence length="88" mass="9104">MNTVTFSRLAKAAIPALAAMALAACAEQEEKTYEADAEDLSGGELIVTEQDPAAVEVDIPETEMTMVPGGEVKAQESEAPEAEVPPAG</sequence>
<evidence type="ECO:0008006" key="4">
    <source>
        <dbReference type="Google" id="ProtNLM"/>
    </source>
</evidence>
<organism evidence="2 3">
    <name type="scientific">Pontixanthobacter luteolus</name>
    <dbReference type="NCBI Taxonomy" id="295089"/>
    <lineage>
        <taxon>Bacteria</taxon>
        <taxon>Pseudomonadati</taxon>
        <taxon>Pseudomonadota</taxon>
        <taxon>Alphaproteobacteria</taxon>
        <taxon>Sphingomonadales</taxon>
        <taxon>Erythrobacteraceae</taxon>
        <taxon>Pontixanthobacter</taxon>
    </lineage>
</organism>
<evidence type="ECO:0000256" key="1">
    <source>
        <dbReference type="SAM" id="SignalP"/>
    </source>
</evidence>
<reference evidence="2 3" key="1">
    <citation type="submission" date="2019-12" db="EMBL/GenBank/DDBJ databases">
        <title>Genomic-based taxomic classification of the family Erythrobacteraceae.</title>
        <authorList>
            <person name="Xu L."/>
        </authorList>
    </citation>
    <scope>NUCLEOTIDE SEQUENCE [LARGE SCALE GENOMIC DNA]</scope>
    <source>
        <strain evidence="2 3">SW-109</strain>
    </source>
</reference>
<feature type="signal peptide" evidence="1">
    <location>
        <begin position="1"/>
        <end position="26"/>
    </location>
</feature>